<evidence type="ECO:0000256" key="1">
    <source>
        <dbReference type="SAM" id="MobiDB-lite"/>
    </source>
</evidence>
<evidence type="ECO:0000313" key="2">
    <source>
        <dbReference type="EMBL" id="CBX25543.1"/>
    </source>
</evidence>
<accession>E1Y720</accession>
<feature type="non-terminal residue" evidence="2">
    <location>
        <position position="79"/>
    </location>
</feature>
<sequence length="79" mass="9006">RPLGIPRQRSDQHARLHRRHRLAGHHHPAVGRNLLRTDPQAGHRPGRLRLQPAHPGLLSGQIPLRVRLHRRAGSLPRPD</sequence>
<feature type="region of interest" description="Disordered" evidence="1">
    <location>
        <begin position="1"/>
        <end position="56"/>
    </location>
</feature>
<dbReference type="EMBL" id="FR694672">
    <property type="protein sequence ID" value="CBX25543.1"/>
    <property type="molecule type" value="Genomic_DNA"/>
</dbReference>
<dbReference type="AlphaFoldDB" id="E1Y720"/>
<reference evidence="2" key="1">
    <citation type="submission" date="2010-09" db="EMBL/GenBank/DDBJ databases">
        <title>Genetic diversity of sulfate reducing bacteria of Chilika Lake sediments, India through dissimilatory sulfite reductase gene (dsr AB).</title>
        <authorList>
            <person name="Sasi Jyothsna T."/>
            <person name="Rahul K."/>
            <person name="Sasikala C."/>
            <person name="Ramana C.V."/>
        </authorList>
    </citation>
    <scope>NUCLEOTIDE SEQUENCE</scope>
</reference>
<gene>
    <name evidence="2" type="primary">dsrAB</name>
</gene>
<protein>
    <submittedName>
        <fullName evidence="2">Sulfite reductase</fullName>
    </submittedName>
</protein>
<feature type="non-terminal residue" evidence="2">
    <location>
        <position position="1"/>
    </location>
</feature>
<name>E1Y720_9BACT</name>
<proteinExistence type="predicted"/>
<feature type="compositionally biased region" description="Basic residues" evidence="1">
    <location>
        <begin position="15"/>
        <end position="29"/>
    </location>
</feature>
<organism evidence="2">
    <name type="scientific">uncultured sulfate-reducing bacterium</name>
    <dbReference type="NCBI Taxonomy" id="153939"/>
    <lineage>
        <taxon>Bacteria</taxon>
        <taxon>environmental samples</taxon>
    </lineage>
</organism>